<organism evidence="6 7">
    <name type="scientific">Chlorogloeopsis fritschii PCC 6912</name>
    <dbReference type="NCBI Taxonomy" id="211165"/>
    <lineage>
        <taxon>Bacteria</taxon>
        <taxon>Bacillati</taxon>
        <taxon>Cyanobacteriota</taxon>
        <taxon>Cyanophyceae</taxon>
        <taxon>Nostocales</taxon>
        <taxon>Chlorogloeopsidaceae</taxon>
        <taxon>Chlorogloeopsis</taxon>
    </lineage>
</organism>
<dbReference type="Pfam" id="PF02798">
    <property type="entry name" value="GST_N"/>
    <property type="match status" value="1"/>
</dbReference>
<dbReference type="RefSeq" id="WP_016877539.1">
    <property type="nucleotide sequence ID" value="NZ_AJLN01000017.1"/>
</dbReference>
<sequence>MIKLFNHELSGNSYKVRLMLSLLGLEYEVVDIDLKAGEAKSPWLLKMNPLGQIPILMDGDLVISDSHAILVYLARRYGNEDWLPVEAVSMSKVIEWLSISANEIQNGPCTARLYFVFNAKIDLDLAQQRAHEVLKVIDKYLQQQDWLVLNRPTIADIACYPYIGLAPEGGISLEAYPNVVAWINRIKGLTGYIGMPGL</sequence>
<dbReference type="Gene3D" id="3.40.30.10">
    <property type="entry name" value="Glutaredoxin"/>
    <property type="match status" value="1"/>
</dbReference>
<name>A0A433NL87_CHLFR</name>
<dbReference type="PROSITE" id="PS50405">
    <property type="entry name" value="GST_CTER"/>
    <property type="match status" value="1"/>
</dbReference>
<gene>
    <name evidence="6" type="ORF">PCC6912_19180</name>
</gene>
<keyword evidence="2 6" id="KW-0808">Transferase</keyword>
<evidence type="ECO:0000256" key="1">
    <source>
        <dbReference type="ARBA" id="ARBA00007409"/>
    </source>
</evidence>
<dbReference type="EMBL" id="RSCJ01000006">
    <property type="protein sequence ID" value="RUR83675.1"/>
    <property type="molecule type" value="Genomic_DNA"/>
</dbReference>
<dbReference type="PANTHER" id="PTHR44051">
    <property type="entry name" value="GLUTATHIONE S-TRANSFERASE-RELATED"/>
    <property type="match status" value="1"/>
</dbReference>
<dbReference type="CDD" id="cd03206">
    <property type="entry name" value="GST_C_7"/>
    <property type="match status" value="1"/>
</dbReference>
<dbReference type="PROSITE" id="PS50404">
    <property type="entry name" value="GST_NTER"/>
    <property type="match status" value="1"/>
</dbReference>
<dbReference type="Gene3D" id="1.20.1050.10">
    <property type="match status" value="1"/>
</dbReference>
<dbReference type="InterPro" id="IPR010987">
    <property type="entry name" value="Glutathione-S-Trfase_C-like"/>
</dbReference>
<dbReference type="SFLD" id="SFLDS00019">
    <property type="entry name" value="Glutathione_Transferase_(cytos"/>
    <property type="match status" value="1"/>
</dbReference>
<dbReference type="InterPro" id="IPR036282">
    <property type="entry name" value="Glutathione-S-Trfase_C_sf"/>
</dbReference>
<evidence type="ECO:0000259" key="4">
    <source>
        <dbReference type="PROSITE" id="PS50404"/>
    </source>
</evidence>
<dbReference type="SUPFAM" id="SSF52833">
    <property type="entry name" value="Thioredoxin-like"/>
    <property type="match status" value="1"/>
</dbReference>
<feature type="domain" description="GST N-terminal" evidence="4">
    <location>
        <begin position="1"/>
        <end position="81"/>
    </location>
</feature>
<feature type="domain" description="GST C-terminal" evidence="5">
    <location>
        <begin position="86"/>
        <end position="198"/>
    </location>
</feature>
<dbReference type="GO" id="GO:0016740">
    <property type="term" value="F:transferase activity"/>
    <property type="evidence" value="ECO:0007669"/>
    <property type="project" value="UniProtKB-KW"/>
</dbReference>
<evidence type="ECO:0000256" key="3">
    <source>
        <dbReference type="RuleBase" id="RU003494"/>
    </source>
</evidence>
<proteinExistence type="inferred from homology"/>
<reference evidence="6 7" key="1">
    <citation type="journal article" date="2019" name="Genome Biol. Evol.">
        <title>Day and night: Metabolic profiles and evolutionary relationships of six axenic non-marine cyanobacteria.</title>
        <authorList>
            <person name="Will S.E."/>
            <person name="Henke P."/>
            <person name="Boedeker C."/>
            <person name="Huang S."/>
            <person name="Brinkmann H."/>
            <person name="Rohde M."/>
            <person name="Jarek M."/>
            <person name="Friedl T."/>
            <person name="Seufert S."/>
            <person name="Schumacher M."/>
            <person name="Overmann J."/>
            <person name="Neumann-Schaal M."/>
            <person name="Petersen J."/>
        </authorList>
    </citation>
    <scope>NUCLEOTIDE SEQUENCE [LARGE SCALE GENOMIC DNA]</scope>
    <source>
        <strain evidence="6 7">PCC 6912</strain>
    </source>
</reference>
<dbReference type="OrthoDB" id="465590at2"/>
<dbReference type="SFLD" id="SFLDG00358">
    <property type="entry name" value="Main_(cytGST)"/>
    <property type="match status" value="1"/>
</dbReference>
<dbReference type="Pfam" id="PF00043">
    <property type="entry name" value="GST_C"/>
    <property type="match status" value="1"/>
</dbReference>
<dbReference type="FunFam" id="3.40.30.10:FF:000039">
    <property type="entry name" value="Glutathione S-transferase domain"/>
    <property type="match status" value="1"/>
</dbReference>
<dbReference type="STRING" id="211165.GCA_000317285_00199"/>
<comment type="similarity">
    <text evidence="1 3">Belongs to the GST superfamily.</text>
</comment>
<evidence type="ECO:0000313" key="7">
    <source>
        <dbReference type="Proteomes" id="UP000268857"/>
    </source>
</evidence>
<evidence type="ECO:0000259" key="5">
    <source>
        <dbReference type="PROSITE" id="PS50405"/>
    </source>
</evidence>
<dbReference type="SUPFAM" id="SSF47616">
    <property type="entry name" value="GST C-terminal domain-like"/>
    <property type="match status" value="1"/>
</dbReference>
<dbReference type="InterPro" id="IPR004046">
    <property type="entry name" value="GST_C"/>
</dbReference>
<dbReference type="CDD" id="cd03056">
    <property type="entry name" value="GST_N_4"/>
    <property type="match status" value="1"/>
</dbReference>
<dbReference type="InterPro" id="IPR004045">
    <property type="entry name" value="Glutathione_S-Trfase_N"/>
</dbReference>
<dbReference type="AlphaFoldDB" id="A0A433NL87"/>
<dbReference type="SFLD" id="SFLDG01151">
    <property type="entry name" value="Main.2:_Nu-like"/>
    <property type="match status" value="1"/>
</dbReference>
<evidence type="ECO:0000313" key="6">
    <source>
        <dbReference type="EMBL" id="RUR83675.1"/>
    </source>
</evidence>
<accession>A0A433NL87</accession>
<protein>
    <submittedName>
        <fullName evidence="6">Glutathione S-transferase</fullName>
    </submittedName>
</protein>
<evidence type="ECO:0000256" key="2">
    <source>
        <dbReference type="ARBA" id="ARBA00022679"/>
    </source>
</evidence>
<comment type="caution">
    <text evidence="6">The sequence shown here is derived from an EMBL/GenBank/DDBJ whole genome shotgun (WGS) entry which is preliminary data.</text>
</comment>
<keyword evidence="7" id="KW-1185">Reference proteome</keyword>
<dbReference type="InterPro" id="IPR036249">
    <property type="entry name" value="Thioredoxin-like_sf"/>
</dbReference>
<dbReference type="InterPro" id="IPR040079">
    <property type="entry name" value="Glutathione_S-Trfase"/>
</dbReference>
<dbReference type="Proteomes" id="UP000268857">
    <property type="component" value="Unassembled WGS sequence"/>
</dbReference>
<dbReference type="PANTHER" id="PTHR44051:SF2">
    <property type="entry name" value="HYPOTHETICAL GLUTATHIONE S-TRANSFERASE LIKE PROTEIN"/>
    <property type="match status" value="1"/>
</dbReference>